<dbReference type="Gene3D" id="1.10.287.690">
    <property type="entry name" value="Helix hairpin bin"/>
    <property type="match status" value="1"/>
</dbReference>
<dbReference type="CTD" id="6759597"/>
<dbReference type="SUPFAM" id="SSF53098">
    <property type="entry name" value="Ribonuclease H-like"/>
    <property type="match status" value="1"/>
</dbReference>
<keyword evidence="17" id="KW-1185">Reference proteome</keyword>
<evidence type="ECO:0000313" key="16">
    <source>
        <dbReference type="EMBL" id="EDV19123.1"/>
    </source>
</evidence>
<dbReference type="Gene3D" id="3.30.420.10">
    <property type="entry name" value="Ribonuclease H-like superfamily/Ribonuclease H"/>
    <property type="match status" value="1"/>
</dbReference>
<evidence type="ECO:0000256" key="10">
    <source>
        <dbReference type="ARBA" id="ARBA00023014"/>
    </source>
</evidence>
<dbReference type="PhylomeDB" id="B3SDS1"/>
<dbReference type="Pfam" id="PF14260">
    <property type="entry name" value="zf-C4pol"/>
    <property type="match status" value="1"/>
</dbReference>
<keyword evidence="5 13" id="KW-0479">Metal-binding</keyword>
<comment type="cofactor">
    <cofactor evidence="1 13">
        <name>[4Fe-4S] cluster</name>
        <dbReference type="ChEBI" id="CHEBI:49883"/>
    </cofactor>
</comment>
<evidence type="ECO:0000259" key="14">
    <source>
        <dbReference type="Pfam" id="PF00136"/>
    </source>
</evidence>
<keyword evidence="8 13" id="KW-0239">DNA-directed DNA polymerase</keyword>
<keyword evidence="9 13" id="KW-0408">Iron</keyword>
<reference evidence="16 17" key="1">
    <citation type="journal article" date="2008" name="Nature">
        <title>The Trichoplax genome and the nature of placozoans.</title>
        <authorList>
            <person name="Srivastava M."/>
            <person name="Begovic E."/>
            <person name="Chapman J."/>
            <person name="Putnam N.H."/>
            <person name="Hellsten U."/>
            <person name="Kawashima T."/>
            <person name="Kuo A."/>
            <person name="Mitros T."/>
            <person name="Salamov A."/>
            <person name="Carpenter M.L."/>
            <person name="Signorovitch A.Y."/>
            <person name="Moreno M.A."/>
            <person name="Kamm K."/>
            <person name="Grimwood J."/>
            <person name="Schmutz J."/>
            <person name="Shapiro H."/>
            <person name="Grigoriev I.V."/>
            <person name="Buss L.W."/>
            <person name="Schierwater B."/>
            <person name="Dellaporta S.L."/>
            <person name="Rokhsar D.S."/>
        </authorList>
    </citation>
    <scope>NUCLEOTIDE SEQUENCE [LARGE SCALE GENOMIC DNA]</scope>
    <source>
        <strain evidence="16 17">Grell-BS-1999</strain>
    </source>
</reference>
<dbReference type="GO" id="GO:0005634">
    <property type="term" value="C:nucleus"/>
    <property type="evidence" value="ECO:0007669"/>
    <property type="project" value="UniProtKB-SubCell"/>
</dbReference>
<evidence type="ECO:0000256" key="12">
    <source>
        <dbReference type="ARBA" id="ARBA00049244"/>
    </source>
</evidence>
<dbReference type="STRING" id="10228.B3SDS1"/>
<dbReference type="OrthoDB" id="2414538at2759"/>
<dbReference type="Gene3D" id="1.10.132.60">
    <property type="entry name" value="DNA polymerase family B, C-terminal domain"/>
    <property type="match status" value="1"/>
</dbReference>
<evidence type="ECO:0000256" key="8">
    <source>
        <dbReference type="ARBA" id="ARBA00022932"/>
    </source>
</evidence>
<dbReference type="GO" id="GO:0008270">
    <property type="term" value="F:zinc ion binding"/>
    <property type="evidence" value="ECO:0007669"/>
    <property type="project" value="UniProtKB-KW"/>
</dbReference>
<keyword evidence="10 13" id="KW-0411">Iron-sulfur</keyword>
<keyword evidence="13" id="KW-0238">DNA-binding</keyword>
<keyword evidence="11" id="KW-0234">DNA repair</keyword>
<dbReference type="GO" id="GO:0006260">
    <property type="term" value="P:DNA replication"/>
    <property type="evidence" value="ECO:0007669"/>
    <property type="project" value="UniProtKB-KW"/>
</dbReference>
<keyword evidence="13" id="KW-0539">Nucleus</keyword>
<evidence type="ECO:0000256" key="3">
    <source>
        <dbReference type="ARBA" id="ARBA00022679"/>
    </source>
</evidence>
<evidence type="ECO:0000256" key="7">
    <source>
        <dbReference type="ARBA" id="ARBA00022833"/>
    </source>
</evidence>
<dbReference type="InParanoid" id="B3SDS1"/>
<dbReference type="KEGG" id="tad:TRIADDRAFT_34116"/>
<protein>
    <recommendedName>
        <fullName evidence="13">DNA polymerase</fullName>
        <ecNumber evidence="13">2.7.7.7</ecNumber>
    </recommendedName>
</protein>
<dbReference type="CDD" id="cd05778">
    <property type="entry name" value="DNA_polB_zeta_exo"/>
    <property type="match status" value="1"/>
</dbReference>
<sequence>MYSWDPDILIGYEIQMLSWGYVFDRAKFLKIGLAPRLSRIPEQKIRSQIELTDNSLARYKTDLFVIGRILLNVWRIVRSEVTLNIYTFENVSYHVLHQRVPHYSFETLTEYFNQDSHRWKTIEYYLMRCRSNFLLLNELDTVGLTSEFARLFGIPFYSVLSRGSQFRVESMMLRIAKPMNYIAVSPSPDQRAMMRAPEVISLILEPESRFYSDPVVVLDFQSLYPSIIIAYNYCFSTCLGNVKNIITDESRQFGCTTLRVPLATMKKIKEDYTVSPTGLAFVKSNIRKGVLPRMLEEILNTRVMVKGAMKKNKGDKALERLLNARQLGLKLISNVTYGYTSANFSGRMPCVEIGDSIVAKARETLTRAIHLVENTPEWKAKVVYGDTDSMFILLEGATKDEAFRIGREITKRVTELNPVPVKLKFEKVYLPCVLQTKKRYVGFAYEKEDQFEPIYDAKGIETVRRDGCPAVAKILEKSIKMLFMQRDVSLIKKFVLRQCQKLIDGKASTKDFVIAKEYRGRSSYKPGACVPSLEISKKLLATDKRAEPRVGERVPYVVVYGMPGLPLIRLVRRPIEFLSDPSLRLNAAYYITKQILPPLNRIFSLIGVDTNAWYNELPRSLRSAAFVPQSNDLIQKATISQYFNSLRCPICEIVTNHGICCKCQSDPQKAILLIQDRLRLMERAHCKMKELCYQCIGVRLCDVQCESLDCPILFKVLKAKHELVQASHLRKVIEVFSSRS</sequence>
<dbReference type="GO" id="GO:0016035">
    <property type="term" value="C:zeta DNA polymerase complex"/>
    <property type="evidence" value="ECO:0007669"/>
    <property type="project" value="InterPro"/>
</dbReference>
<dbReference type="Gene3D" id="3.90.1600.10">
    <property type="entry name" value="Palm domain of DNA polymerase"/>
    <property type="match status" value="1"/>
</dbReference>
<dbReference type="Pfam" id="PF00136">
    <property type="entry name" value="DNA_pol_B"/>
    <property type="match status" value="1"/>
</dbReference>
<feature type="domain" description="C4-type zinc-finger of DNA polymerase delta" evidence="15">
    <location>
        <begin position="648"/>
        <end position="715"/>
    </location>
</feature>
<dbReference type="InterPro" id="IPR043502">
    <property type="entry name" value="DNA/RNA_pol_sf"/>
</dbReference>
<keyword evidence="6" id="KW-0227">DNA damage</keyword>
<name>B3SDS1_TRIAD</name>
<evidence type="ECO:0000313" key="17">
    <source>
        <dbReference type="Proteomes" id="UP000009022"/>
    </source>
</evidence>
<accession>B3SDS1</accession>
<evidence type="ECO:0000256" key="5">
    <source>
        <dbReference type="ARBA" id="ARBA00022723"/>
    </source>
</evidence>
<dbReference type="FunFam" id="1.10.132.60:FF:000005">
    <property type="entry name" value="Putative DNA polymerase zeta catalytic subunit"/>
    <property type="match status" value="1"/>
</dbReference>
<keyword evidence="13" id="KW-0863">Zinc-finger</keyword>
<evidence type="ECO:0000256" key="6">
    <source>
        <dbReference type="ARBA" id="ARBA00022763"/>
    </source>
</evidence>
<evidence type="ECO:0000256" key="11">
    <source>
        <dbReference type="ARBA" id="ARBA00023204"/>
    </source>
</evidence>
<dbReference type="GeneID" id="6759597"/>
<dbReference type="GO" id="GO:0000166">
    <property type="term" value="F:nucleotide binding"/>
    <property type="evidence" value="ECO:0007669"/>
    <property type="project" value="InterPro"/>
</dbReference>
<proteinExistence type="inferred from homology"/>
<dbReference type="GO" id="GO:0003887">
    <property type="term" value="F:DNA-directed DNA polymerase activity"/>
    <property type="evidence" value="ECO:0007669"/>
    <property type="project" value="UniProtKB-KW"/>
</dbReference>
<evidence type="ECO:0000256" key="2">
    <source>
        <dbReference type="ARBA" id="ARBA00005755"/>
    </source>
</evidence>
<evidence type="ECO:0000259" key="15">
    <source>
        <dbReference type="Pfam" id="PF14260"/>
    </source>
</evidence>
<dbReference type="RefSeq" id="XP_002118384.1">
    <property type="nucleotide sequence ID" value="XM_002118348.1"/>
</dbReference>
<dbReference type="InterPro" id="IPR023211">
    <property type="entry name" value="DNA_pol_palm_dom_sf"/>
</dbReference>
<keyword evidence="4 13" id="KW-0548">Nucleotidyltransferase</keyword>
<dbReference type="GO" id="GO:0051539">
    <property type="term" value="F:4 iron, 4 sulfur cluster binding"/>
    <property type="evidence" value="ECO:0007669"/>
    <property type="project" value="UniProtKB-KW"/>
</dbReference>
<dbReference type="CDD" id="cd05534">
    <property type="entry name" value="POLBc_zeta"/>
    <property type="match status" value="1"/>
</dbReference>
<dbReference type="PANTHER" id="PTHR45812:SF1">
    <property type="entry name" value="DNA POLYMERASE ZETA CATALYTIC SUBUNIT"/>
    <property type="match status" value="1"/>
</dbReference>
<dbReference type="PROSITE" id="PS00116">
    <property type="entry name" value="DNA_POLYMERASE_B"/>
    <property type="match status" value="1"/>
</dbReference>
<keyword evidence="13" id="KW-0004">4Fe-4S</keyword>
<evidence type="ECO:0000256" key="4">
    <source>
        <dbReference type="ARBA" id="ARBA00022695"/>
    </source>
</evidence>
<dbReference type="InterPro" id="IPR042087">
    <property type="entry name" value="DNA_pol_B_thumb"/>
</dbReference>
<dbReference type="GO" id="GO:0006281">
    <property type="term" value="P:DNA repair"/>
    <property type="evidence" value="ECO:0007669"/>
    <property type="project" value="UniProtKB-KW"/>
</dbReference>
<keyword evidence="13" id="KW-0235">DNA replication</keyword>
<dbReference type="GO" id="GO:0003677">
    <property type="term" value="F:DNA binding"/>
    <property type="evidence" value="ECO:0007669"/>
    <property type="project" value="UniProtKB-KW"/>
</dbReference>
<dbReference type="FunFam" id="1.10.287.690:FF:000002">
    <property type="entry name" value="DNA polymerase zeta"/>
    <property type="match status" value="1"/>
</dbReference>
<keyword evidence="3 13" id="KW-0808">Transferase</keyword>
<dbReference type="GO" id="GO:0019985">
    <property type="term" value="P:translesion synthesis"/>
    <property type="evidence" value="ECO:0007669"/>
    <property type="project" value="InterPro"/>
</dbReference>
<comment type="subcellular location">
    <subcellularLocation>
        <location evidence="13">Nucleus</location>
    </subcellularLocation>
</comment>
<comment type="catalytic activity">
    <reaction evidence="12 13">
        <text>DNA(n) + a 2'-deoxyribonucleoside 5'-triphosphate = DNA(n+1) + diphosphate</text>
        <dbReference type="Rhea" id="RHEA:22508"/>
        <dbReference type="Rhea" id="RHEA-COMP:17339"/>
        <dbReference type="Rhea" id="RHEA-COMP:17340"/>
        <dbReference type="ChEBI" id="CHEBI:33019"/>
        <dbReference type="ChEBI" id="CHEBI:61560"/>
        <dbReference type="ChEBI" id="CHEBI:173112"/>
        <dbReference type="EC" id="2.7.7.7"/>
    </reaction>
</comment>
<evidence type="ECO:0000256" key="1">
    <source>
        <dbReference type="ARBA" id="ARBA00001966"/>
    </source>
</evidence>
<gene>
    <name evidence="16" type="ORF">TRIADDRAFT_34116</name>
</gene>
<dbReference type="SMART" id="SM00486">
    <property type="entry name" value="POLBc"/>
    <property type="match status" value="1"/>
</dbReference>
<dbReference type="HOGENOM" id="CLU_000203_4_0_1"/>
<dbReference type="Proteomes" id="UP000009022">
    <property type="component" value="Unassembled WGS sequence"/>
</dbReference>
<dbReference type="EC" id="2.7.7.7" evidence="13"/>
<feature type="domain" description="DNA-directed DNA polymerase family B multifunctional" evidence="14">
    <location>
        <begin position="154"/>
        <end position="605"/>
    </location>
</feature>
<dbReference type="InterPro" id="IPR006134">
    <property type="entry name" value="DNA-dir_DNA_pol_B_multi_dom"/>
</dbReference>
<dbReference type="InterPro" id="IPR030559">
    <property type="entry name" value="PolZ_Rev3"/>
</dbReference>
<dbReference type="InterPro" id="IPR036397">
    <property type="entry name" value="RNaseH_sf"/>
</dbReference>
<dbReference type="SUPFAM" id="SSF56672">
    <property type="entry name" value="DNA/RNA polymerases"/>
    <property type="match status" value="1"/>
</dbReference>
<dbReference type="InterPro" id="IPR017964">
    <property type="entry name" value="DNA-dir_DNA_pol_B_CS"/>
</dbReference>
<dbReference type="AlphaFoldDB" id="B3SDS1"/>
<dbReference type="InterPro" id="IPR006172">
    <property type="entry name" value="DNA-dir_DNA_pol_B"/>
</dbReference>
<evidence type="ECO:0000256" key="9">
    <source>
        <dbReference type="ARBA" id="ARBA00023004"/>
    </source>
</evidence>
<organism evidence="16 17">
    <name type="scientific">Trichoplax adhaerens</name>
    <name type="common">Trichoplax reptans</name>
    <dbReference type="NCBI Taxonomy" id="10228"/>
    <lineage>
        <taxon>Eukaryota</taxon>
        <taxon>Metazoa</taxon>
        <taxon>Placozoa</taxon>
        <taxon>Uniplacotomia</taxon>
        <taxon>Trichoplacea</taxon>
        <taxon>Trichoplacidae</taxon>
        <taxon>Trichoplax</taxon>
    </lineage>
</organism>
<dbReference type="InterPro" id="IPR025687">
    <property type="entry name" value="Znf-C4pol"/>
</dbReference>
<dbReference type="OMA" id="NAQYYIT"/>
<dbReference type="eggNOG" id="KOG0968">
    <property type="taxonomic scope" value="Eukaryota"/>
</dbReference>
<comment type="similarity">
    <text evidence="2 13">Belongs to the DNA polymerase type-B family.</text>
</comment>
<dbReference type="EMBL" id="DS985285">
    <property type="protein sequence ID" value="EDV19123.1"/>
    <property type="molecule type" value="Genomic_DNA"/>
</dbReference>
<evidence type="ECO:0000256" key="13">
    <source>
        <dbReference type="RuleBase" id="RU000442"/>
    </source>
</evidence>
<dbReference type="InterPro" id="IPR012337">
    <property type="entry name" value="RNaseH-like_sf"/>
</dbReference>
<dbReference type="PANTHER" id="PTHR45812">
    <property type="entry name" value="DNA POLYMERASE ZETA CATALYTIC SUBUNIT"/>
    <property type="match status" value="1"/>
</dbReference>
<dbReference type="PRINTS" id="PR00106">
    <property type="entry name" value="DNAPOLB"/>
</dbReference>
<keyword evidence="7 13" id="KW-0862">Zinc</keyword>